<feature type="region of interest" description="Disordered" evidence="1">
    <location>
        <begin position="1"/>
        <end position="26"/>
    </location>
</feature>
<reference evidence="2" key="1">
    <citation type="journal article" date="2019" name="Environ. Microbiol.">
        <title>Fungal ecological strategies reflected in gene transcription - a case study of two litter decomposers.</title>
        <authorList>
            <person name="Barbi F."/>
            <person name="Kohler A."/>
            <person name="Barry K."/>
            <person name="Baskaran P."/>
            <person name="Daum C."/>
            <person name="Fauchery L."/>
            <person name="Ihrmark K."/>
            <person name="Kuo A."/>
            <person name="LaButti K."/>
            <person name="Lipzen A."/>
            <person name="Morin E."/>
            <person name="Grigoriev I.V."/>
            <person name="Henrissat B."/>
            <person name="Lindahl B."/>
            <person name="Martin F."/>
        </authorList>
    </citation>
    <scope>NUCLEOTIDE SEQUENCE</scope>
    <source>
        <strain evidence="2">JB14</strain>
    </source>
</reference>
<sequence length="382" mass="43111">MPKVSFQKINDDLTSPTTSVDDRQARSYGSDLARQVEYIIGEEEQKEVREATLAAQEDDEDEAHTLKLSKSARAYAKTYKPGPPLVPAIIVDRITQYISKVNVRKRGDFLPMVCKYWSLKREARRGAPLLKRLRLEPWTAVSSGKLQSEEDSAYHDEAGIKIENNTALSAFVIGDLEPPLELVELLFSLDAIKDESHLILNTDPLSSLLSFEFPVFKPPPPPLEKPRKAPKLKLPKLDRTEESKRGKSKKADDRAIRTEMEPAGIPDERLVIRTRRSITAARAALRTESTPLEEELAETVFPLSDPNAPGPSRSRLSSEMPSVPEFRDDVDNQASTLDGFYHLTRSGELERQYRVLRNYCLYILDGHRSPIGSFRQEVNAND</sequence>
<accession>A0A6A4HES0</accession>
<feature type="region of interest" description="Disordered" evidence="1">
    <location>
        <begin position="302"/>
        <end position="322"/>
    </location>
</feature>
<dbReference type="AlphaFoldDB" id="A0A6A4HES0"/>
<protein>
    <submittedName>
        <fullName evidence="2">Uncharacterized protein</fullName>
    </submittedName>
</protein>
<feature type="compositionally biased region" description="Basic and acidic residues" evidence="1">
    <location>
        <begin position="235"/>
        <end position="256"/>
    </location>
</feature>
<organism evidence="2 3">
    <name type="scientific">Gymnopus androsaceus JB14</name>
    <dbReference type="NCBI Taxonomy" id="1447944"/>
    <lineage>
        <taxon>Eukaryota</taxon>
        <taxon>Fungi</taxon>
        <taxon>Dikarya</taxon>
        <taxon>Basidiomycota</taxon>
        <taxon>Agaricomycotina</taxon>
        <taxon>Agaricomycetes</taxon>
        <taxon>Agaricomycetidae</taxon>
        <taxon>Agaricales</taxon>
        <taxon>Marasmiineae</taxon>
        <taxon>Omphalotaceae</taxon>
        <taxon>Gymnopus</taxon>
    </lineage>
</organism>
<evidence type="ECO:0000256" key="1">
    <source>
        <dbReference type="SAM" id="MobiDB-lite"/>
    </source>
</evidence>
<proteinExistence type="predicted"/>
<dbReference type="Proteomes" id="UP000799118">
    <property type="component" value="Unassembled WGS sequence"/>
</dbReference>
<evidence type="ECO:0000313" key="2">
    <source>
        <dbReference type="EMBL" id="KAE9396919.1"/>
    </source>
</evidence>
<dbReference type="OrthoDB" id="20839at2759"/>
<keyword evidence="3" id="KW-1185">Reference proteome</keyword>
<evidence type="ECO:0000313" key="3">
    <source>
        <dbReference type="Proteomes" id="UP000799118"/>
    </source>
</evidence>
<dbReference type="EMBL" id="ML769506">
    <property type="protein sequence ID" value="KAE9396919.1"/>
    <property type="molecule type" value="Genomic_DNA"/>
</dbReference>
<gene>
    <name evidence="2" type="ORF">BT96DRAFT_1038487</name>
</gene>
<name>A0A6A4HES0_9AGAR</name>
<feature type="region of interest" description="Disordered" evidence="1">
    <location>
        <begin position="219"/>
        <end position="256"/>
    </location>
</feature>